<dbReference type="PANTHER" id="PTHR10773">
    <property type="entry name" value="DNA-DIRECTED RNA POLYMERASES I, II, AND III SUBUNIT RPABC2"/>
    <property type="match status" value="1"/>
</dbReference>
<keyword evidence="4" id="KW-1185">Reference proteome</keyword>
<gene>
    <name evidence="3" type="primary">HaOG210372</name>
    <name evidence="3" type="ORF">B5X24_HaOG210372</name>
</gene>
<feature type="compositionally biased region" description="Polar residues" evidence="1">
    <location>
        <begin position="148"/>
        <end position="167"/>
    </location>
</feature>
<evidence type="ECO:0000259" key="2">
    <source>
        <dbReference type="Pfam" id="PF25273"/>
    </source>
</evidence>
<organism evidence="3 4">
    <name type="scientific">Helicoverpa armigera</name>
    <name type="common">Cotton bollworm</name>
    <name type="synonym">Heliothis armigera</name>
    <dbReference type="NCBI Taxonomy" id="29058"/>
    <lineage>
        <taxon>Eukaryota</taxon>
        <taxon>Metazoa</taxon>
        <taxon>Ecdysozoa</taxon>
        <taxon>Arthropoda</taxon>
        <taxon>Hexapoda</taxon>
        <taxon>Insecta</taxon>
        <taxon>Pterygota</taxon>
        <taxon>Neoptera</taxon>
        <taxon>Endopterygota</taxon>
        <taxon>Lepidoptera</taxon>
        <taxon>Glossata</taxon>
        <taxon>Ditrysia</taxon>
        <taxon>Noctuoidea</taxon>
        <taxon>Noctuidae</taxon>
        <taxon>Heliothinae</taxon>
        <taxon>Helicoverpa</taxon>
    </lineage>
</organism>
<evidence type="ECO:0000256" key="1">
    <source>
        <dbReference type="SAM" id="MobiDB-lite"/>
    </source>
</evidence>
<dbReference type="InterPro" id="IPR057191">
    <property type="entry name" value="DUF7869"/>
</dbReference>
<name>A0A2W1C4W6_HELAM</name>
<sequence length="757" mass="87116">MICDASKEPENDTDIVSTQSGDVQMLCDVYNKPENQRHLNASEYFKHTEGRNKAVIDYRVSPVNSGESDADLSDGDPTFETVQKGQQGSHLLFPRTRSSSSSSSSSSTSDSSSSSDSSNEETLEEQLNANNTENRTPEPTRELDGGTMENQDNLTEDTTSGTPTVSTKPKGKKRTRQPENWKQTRAKKLRNCGKSYINSKNIITKARELKPPCNDQCRLQCSSKIDSVQRQSIFDAYWELGDIHNQRSFILSCLSDITPRYKYTNALTPRHCNKAFHFVVAGNSIRVCKTFFTNTLNISDRMIRTVKHKTDKHGILKTDCRGITGNHKSDEVLISDIKEFINSIPRTDSHYTRQSSTREYIDGGKTIVDLFKDFEEVQKQKNKPAGKYCTFYKVFNTQFNISFFRPRKDQCDTCLQYQNSSPEQKLIIQEKYDSHLEEKTLSRQEKYNDRLKIDDSNKVILFDLQAVLQSPKGDTSAFYYKSKLNSYNFTVASLNKKVEGKVQESYSNVHCYFWNETDAKRGANEIGSCLLHYFEQLCIESRATNEEGINLILYSDNCGGQNKNKYIVTLYLYAVTHLNINSITHKYLIKGHTQNEADNIHSLIEKEVKKNLRSGPIYSPHQYVSIIKNARKSGNKFIVNERTFHDFYDLKKLQEAWGYNFNKTKNGDNIVWNDVKMIKVTKKNPFSFFIKKSYKQDFLEVCVRNRRTKMLPLNELTLVKAYTGKQELSENKKKDLRELLSKNLIPNFYSDFYNSIL</sequence>
<protein>
    <recommendedName>
        <fullName evidence="2">DUF7869 domain-containing protein</fullName>
    </recommendedName>
</protein>
<evidence type="ECO:0000313" key="3">
    <source>
        <dbReference type="EMBL" id="PZC72904.1"/>
    </source>
</evidence>
<evidence type="ECO:0000313" key="4">
    <source>
        <dbReference type="Proteomes" id="UP000249218"/>
    </source>
</evidence>
<feature type="compositionally biased region" description="Basic and acidic residues" evidence="1">
    <location>
        <begin position="135"/>
        <end position="144"/>
    </location>
</feature>
<dbReference type="Proteomes" id="UP000249218">
    <property type="component" value="Unassembled WGS sequence"/>
</dbReference>
<dbReference type="OMA" id="QCAPEYI"/>
<proteinExistence type="predicted"/>
<dbReference type="PANTHER" id="PTHR10773:SF19">
    <property type="match status" value="1"/>
</dbReference>
<dbReference type="EMBL" id="KZ150145">
    <property type="protein sequence ID" value="PZC72904.1"/>
    <property type="molecule type" value="Genomic_DNA"/>
</dbReference>
<dbReference type="OrthoDB" id="6776127at2759"/>
<dbReference type="Pfam" id="PF25273">
    <property type="entry name" value="DUF7869"/>
    <property type="match status" value="1"/>
</dbReference>
<dbReference type="AlphaFoldDB" id="A0A2W1C4W6"/>
<feature type="compositionally biased region" description="Polar residues" evidence="1">
    <location>
        <begin position="80"/>
        <end position="89"/>
    </location>
</feature>
<reference evidence="3 4" key="1">
    <citation type="journal article" date="2017" name="BMC Biol.">
        <title>Genomic innovations, transcriptional plasticity and gene loss underlying the evolution and divergence of two highly polyphagous and invasive Helicoverpa pest species.</title>
        <authorList>
            <person name="Pearce S.L."/>
            <person name="Clarke D.F."/>
            <person name="East P.D."/>
            <person name="Elfekih S."/>
            <person name="Gordon K.H."/>
            <person name="Jermiin L.S."/>
            <person name="McGaughran A."/>
            <person name="Oakeshott J.G."/>
            <person name="Papanikolaou A."/>
            <person name="Perera O.P."/>
            <person name="Rane R.V."/>
            <person name="Richards S."/>
            <person name="Tay W.T."/>
            <person name="Walsh T.K."/>
            <person name="Anderson A."/>
            <person name="Anderson C.J."/>
            <person name="Asgari S."/>
            <person name="Board P.G."/>
            <person name="Bretschneider A."/>
            <person name="Campbell P.M."/>
            <person name="Chertemps T."/>
            <person name="Christeller J.T."/>
            <person name="Coppin C.W."/>
            <person name="Downes S.J."/>
            <person name="Duan G."/>
            <person name="Farnsworth C.A."/>
            <person name="Good R.T."/>
            <person name="Han L.B."/>
            <person name="Han Y.C."/>
            <person name="Hatje K."/>
            <person name="Horne I."/>
            <person name="Huang Y.P."/>
            <person name="Hughes D.S."/>
            <person name="Jacquin-Joly E."/>
            <person name="James W."/>
            <person name="Jhangiani S."/>
            <person name="Kollmar M."/>
            <person name="Kuwar S.S."/>
            <person name="Li S."/>
            <person name="Liu N.Y."/>
            <person name="Maibeche M.T."/>
            <person name="Miller J.R."/>
            <person name="Montagne N."/>
            <person name="Perry T."/>
            <person name="Qu J."/>
            <person name="Song S.V."/>
            <person name="Sutton G.G."/>
            <person name="Vogel H."/>
            <person name="Walenz B.P."/>
            <person name="Xu W."/>
            <person name="Zhang H.J."/>
            <person name="Zou Z."/>
            <person name="Batterham P."/>
            <person name="Edwards O.R."/>
            <person name="Feyereisen R."/>
            <person name="Gibbs R.A."/>
            <person name="Heckel D.G."/>
            <person name="McGrath A."/>
            <person name="Robin C."/>
            <person name="Scherer S.E."/>
            <person name="Worley K.C."/>
            <person name="Wu Y.D."/>
        </authorList>
    </citation>
    <scope>NUCLEOTIDE SEQUENCE [LARGE SCALE GENOMIC DNA]</scope>
    <source>
        <strain evidence="3">Harm_GR_Male_#8</strain>
        <tissue evidence="3">Whole organism</tissue>
    </source>
</reference>
<feature type="compositionally biased region" description="Low complexity" evidence="1">
    <location>
        <begin position="98"/>
        <end position="117"/>
    </location>
</feature>
<feature type="compositionally biased region" description="Polar residues" evidence="1">
    <location>
        <begin position="125"/>
        <end position="134"/>
    </location>
</feature>
<feature type="domain" description="DUF7869" evidence="2">
    <location>
        <begin position="492"/>
        <end position="630"/>
    </location>
</feature>
<accession>A0A2W1C4W6</accession>
<feature type="region of interest" description="Disordered" evidence="1">
    <location>
        <begin position="63"/>
        <end position="182"/>
    </location>
</feature>